<reference evidence="3" key="1">
    <citation type="submission" date="2015-08" db="EMBL/GenBank/DDBJ databases">
        <authorList>
            <person name="Varghese N."/>
        </authorList>
    </citation>
    <scope>NUCLEOTIDE SEQUENCE [LARGE SCALE GENOMIC DNA]</scope>
    <source>
        <strain evidence="3">DSM 17901</strain>
    </source>
</reference>
<evidence type="ECO:0000313" key="3">
    <source>
        <dbReference type="Proteomes" id="UP000243535"/>
    </source>
</evidence>
<feature type="signal peptide" evidence="1">
    <location>
        <begin position="1"/>
        <end position="20"/>
    </location>
</feature>
<evidence type="ECO:0000256" key="1">
    <source>
        <dbReference type="SAM" id="SignalP"/>
    </source>
</evidence>
<dbReference type="AlphaFoldDB" id="A0A0K6GTM2"/>
<accession>A0A0K6GTM2</accession>
<dbReference type="EMBL" id="CYHA01000001">
    <property type="protein sequence ID" value="CUA81913.1"/>
    <property type="molecule type" value="Genomic_DNA"/>
</dbReference>
<keyword evidence="1" id="KW-0732">Signal</keyword>
<sequence length="112" mass="12569">MKRGLWTACSLLVLALSAQAEPLDMFIGTLEKRAEGWTMMRCDLAKERYLLLDGTGKAEGFTAMLPAQAKREGKSFTVWVIASYQARGARHTLRVSRIHQLESDSCHLDELL</sequence>
<evidence type="ECO:0000313" key="2">
    <source>
        <dbReference type="EMBL" id="CUA81913.1"/>
    </source>
</evidence>
<gene>
    <name evidence="2" type="ORF">Ga0061063_0760</name>
</gene>
<dbReference type="Proteomes" id="UP000243535">
    <property type="component" value="Unassembled WGS sequence"/>
</dbReference>
<organism evidence="2 3">
    <name type="scientific">Gulbenkiania indica</name>
    <dbReference type="NCBI Taxonomy" id="375574"/>
    <lineage>
        <taxon>Bacteria</taxon>
        <taxon>Pseudomonadati</taxon>
        <taxon>Pseudomonadota</taxon>
        <taxon>Betaproteobacteria</taxon>
        <taxon>Neisseriales</taxon>
        <taxon>Chromobacteriaceae</taxon>
        <taxon>Gulbenkiania</taxon>
    </lineage>
</organism>
<keyword evidence="3" id="KW-1185">Reference proteome</keyword>
<protein>
    <submittedName>
        <fullName evidence="2">Uncharacterized protein</fullName>
    </submittedName>
</protein>
<dbReference type="STRING" id="375574.GCA_001418035_00558"/>
<proteinExistence type="predicted"/>
<name>A0A0K6GTM2_9NEIS</name>
<feature type="chain" id="PRO_5005503315" evidence="1">
    <location>
        <begin position="21"/>
        <end position="112"/>
    </location>
</feature>